<dbReference type="InterPro" id="IPR001401">
    <property type="entry name" value="Dynamin_GTPase"/>
</dbReference>
<dbReference type="GO" id="GO:0005525">
    <property type="term" value="F:GTP binding"/>
    <property type="evidence" value="ECO:0007669"/>
    <property type="project" value="InterPro"/>
</dbReference>
<dbReference type="CDD" id="cd08771">
    <property type="entry name" value="DLP_1"/>
    <property type="match status" value="1"/>
</dbReference>
<dbReference type="PANTHER" id="PTHR11566:SF223">
    <property type="entry name" value="PROTEIN 1C, PUTATIVE, EXPRESSED-RELATED"/>
    <property type="match status" value="1"/>
</dbReference>
<dbReference type="InterPro" id="IPR027417">
    <property type="entry name" value="P-loop_NTPase"/>
</dbReference>
<dbReference type="InterPro" id="IPR000375">
    <property type="entry name" value="Dynamin_stalk"/>
</dbReference>
<dbReference type="SUPFAM" id="SSF52540">
    <property type="entry name" value="P-loop containing nucleoside triphosphate hydrolases"/>
    <property type="match status" value="1"/>
</dbReference>
<evidence type="ECO:0000256" key="1">
    <source>
        <dbReference type="ARBA" id="ARBA00022741"/>
    </source>
</evidence>
<evidence type="ECO:0000313" key="4">
    <source>
        <dbReference type="EMBL" id="GFH06014.1"/>
    </source>
</evidence>
<accession>A0A699YGD6</accession>
<dbReference type="GO" id="GO:0008017">
    <property type="term" value="F:microtubule binding"/>
    <property type="evidence" value="ECO:0007669"/>
    <property type="project" value="TreeGrafter"/>
</dbReference>
<feature type="domain" description="Dynamin-type G" evidence="3">
    <location>
        <begin position="1"/>
        <end position="135"/>
    </location>
</feature>
<dbReference type="GO" id="GO:0003924">
    <property type="term" value="F:GTPase activity"/>
    <property type="evidence" value="ECO:0007669"/>
    <property type="project" value="InterPro"/>
</dbReference>
<protein>
    <recommendedName>
        <fullName evidence="3">Dynamin-type G domain-containing protein</fullName>
    </recommendedName>
</protein>
<keyword evidence="5" id="KW-1185">Reference proteome</keyword>
<dbReference type="PRINTS" id="PR00195">
    <property type="entry name" value="DYNAMIN"/>
</dbReference>
<dbReference type="PANTHER" id="PTHR11566">
    <property type="entry name" value="DYNAMIN"/>
    <property type="match status" value="1"/>
</dbReference>
<organism evidence="4 5">
    <name type="scientific">Haematococcus lacustris</name>
    <name type="common">Green alga</name>
    <name type="synonym">Haematococcus pluvialis</name>
    <dbReference type="NCBI Taxonomy" id="44745"/>
    <lineage>
        <taxon>Eukaryota</taxon>
        <taxon>Viridiplantae</taxon>
        <taxon>Chlorophyta</taxon>
        <taxon>core chlorophytes</taxon>
        <taxon>Chlorophyceae</taxon>
        <taxon>CS clade</taxon>
        <taxon>Chlamydomonadales</taxon>
        <taxon>Haematococcaceae</taxon>
        <taxon>Haematococcus</taxon>
    </lineage>
</organism>
<dbReference type="InterPro" id="IPR022812">
    <property type="entry name" value="Dynamin"/>
</dbReference>
<dbReference type="Pfam" id="PF00350">
    <property type="entry name" value="Dynamin_N"/>
    <property type="match status" value="1"/>
</dbReference>
<dbReference type="Gene3D" id="3.40.50.300">
    <property type="entry name" value="P-loop containing nucleotide triphosphate hydrolases"/>
    <property type="match status" value="1"/>
</dbReference>
<proteinExistence type="predicted"/>
<dbReference type="Gene3D" id="1.20.120.1240">
    <property type="entry name" value="Dynamin, middle domain"/>
    <property type="match status" value="1"/>
</dbReference>
<name>A0A699YGD6_HAELA</name>
<dbReference type="PROSITE" id="PS51718">
    <property type="entry name" value="G_DYNAMIN_2"/>
    <property type="match status" value="1"/>
</dbReference>
<evidence type="ECO:0000259" key="3">
    <source>
        <dbReference type="PROSITE" id="PS51718"/>
    </source>
</evidence>
<reference evidence="4 5" key="1">
    <citation type="submission" date="2020-02" db="EMBL/GenBank/DDBJ databases">
        <title>Draft genome sequence of Haematococcus lacustris strain NIES-144.</title>
        <authorList>
            <person name="Morimoto D."/>
            <person name="Nakagawa S."/>
            <person name="Yoshida T."/>
            <person name="Sawayama S."/>
        </authorList>
    </citation>
    <scope>NUCLEOTIDE SEQUENCE [LARGE SCALE GENOMIC DNA]</scope>
    <source>
        <strain evidence="4 5">NIES-144</strain>
    </source>
</reference>
<keyword evidence="2" id="KW-0342">GTP-binding</keyword>
<dbReference type="Proteomes" id="UP000485058">
    <property type="component" value="Unassembled WGS sequence"/>
</dbReference>
<dbReference type="EMBL" id="BLLF01000018">
    <property type="protein sequence ID" value="GFH06014.1"/>
    <property type="molecule type" value="Genomic_DNA"/>
</dbReference>
<keyword evidence="1" id="KW-0547">Nucleotide-binding</keyword>
<dbReference type="InterPro" id="IPR045063">
    <property type="entry name" value="Dynamin_N"/>
</dbReference>
<gene>
    <name evidence="4" type="ORF">HaLaN_00572</name>
</gene>
<dbReference type="InterPro" id="IPR030381">
    <property type="entry name" value="G_DYNAMIN_dom"/>
</dbReference>
<dbReference type="GO" id="GO:0005737">
    <property type="term" value="C:cytoplasm"/>
    <property type="evidence" value="ECO:0007669"/>
    <property type="project" value="TreeGrafter"/>
</dbReference>
<evidence type="ECO:0000313" key="5">
    <source>
        <dbReference type="Proteomes" id="UP000485058"/>
    </source>
</evidence>
<dbReference type="GO" id="GO:0016020">
    <property type="term" value="C:membrane"/>
    <property type="evidence" value="ECO:0007669"/>
    <property type="project" value="TreeGrafter"/>
</dbReference>
<evidence type="ECO:0000256" key="2">
    <source>
        <dbReference type="ARBA" id="ARBA00023134"/>
    </source>
</evidence>
<dbReference type="GO" id="GO:0005874">
    <property type="term" value="C:microtubule"/>
    <property type="evidence" value="ECO:0007669"/>
    <property type="project" value="TreeGrafter"/>
</dbReference>
<dbReference type="Pfam" id="PF01031">
    <property type="entry name" value="Dynamin_M"/>
    <property type="match status" value="1"/>
</dbReference>
<comment type="caution">
    <text evidence="4">The sequence shown here is derived from an EMBL/GenBank/DDBJ whole genome shotgun (WGS) entry which is preliminary data.</text>
</comment>
<sequence length="243" mass="26927">MARQYIKGENAIVLAVSPANADLATSDALRIAREVDPSGERTIGVLTKVDIMDRGTDCRDVLQGRTLKLRHGWVAVVNRGQADLNSKVSMKEARAREKEFFTSNAAYADLQNIGTGYLAEKLSQHLINEIMKNLPSISQYIDQNIVKLESELKALGGDLKYGRGSMLHLILTLCHKLEKAFAKVVDGGKDGGERILDVFEVKLKEAIQKLPFQKILTLKNVQNVVNEADGYQPHIIAPENGYR</sequence>
<dbReference type="AlphaFoldDB" id="A0A699YGD6"/>